<name>A0AAU9QM86_9VIBR</name>
<dbReference type="GO" id="GO:0008658">
    <property type="term" value="F:penicillin binding"/>
    <property type="evidence" value="ECO:0007669"/>
    <property type="project" value="UniProtKB-ARBA"/>
</dbReference>
<dbReference type="Pfam" id="PF07943">
    <property type="entry name" value="PBP5_C"/>
    <property type="match status" value="1"/>
</dbReference>
<feature type="active site" evidence="18">
    <location>
        <position position="175"/>
    </location>
</feature>
<evidence type="ECO:0000256" key="17">
    <source>
        <dbReference type="ARBA" id="ARBA00060592"/>
    </source>
</evidence>
<keyword evidence="12" id="KW-0133">Cell shape</keyword>
<evidence type="ECO:0000256" key="13">
    <source>
        <dbReference type="ARBA" id="ARBA00022984"/>
    </source>
</evidence>
<evidence type="ECO:0000256" key="8">
    <source>
        <dbReference type="ARBA" id="ARBA00022645"/>
    </source>
</evidence>
<dbReference type="Proteomes" id="UP001295462">
    <property type="component" value="Unassembled WGS sequence"/>
</dbReference>
<comment type="caution">
    <text evidence="22">The sequence shown here is derived from an EMBL/GenBank/DDBJ whole genome shotgun (WGS) entry which is preliminary data.</text>
</comment>
<evidence type="ECO:0000256" key="14">
    <source>
        <dbReference type="ARBA" id="ARBA00023136"/>
    </source>
</evidence>
<evidence type="ECO:0000256" key="2">
    <source>
        <dbReference type="ARBA" id="ARBA00004417"/>
    </source>
</evidence>
<keyword evidence="6" id="KW-1003">Cell membrane</keyword>
<comment type="pathway">
    <text evidence="17">Glycan biosynthesis.</text>
</comment>
<gene>
    <name evidence="22" type="primary">dacA</name>
    <name evidence="22" type="ORF">THF1A12_200026</name>
</gene>
<dbReference type="EC" id="3.4.16.4" evidence="5"/>
<dbReference type="SMART" id="SM00936">
    <property type="entry name" value="PBP5_C"/>
    <property type="match status" value="1"/>
</dbReference>
<keyword evidence="10" id="KW-0732">Signal</keyword>
<dbReference type="AlphaFoldDB" id="A0AAU9QM86"/>
<comment type="catalytic activity">
    <reaction evidence="16">
        <text>Preferential cleavage: (Ac)2-L-Lys-D-Ala-|-D-Ala. Also transpeptidation of peptidyl-alanyl moieties that are N-acyl substituents of D-alanine.</text>
        <dbReference type="EC" id="3.4.16.4"/>
    </reaction>
</comment>
<keyword evidence="7" id="KW-0997">Cell inner membrane</keyword>
<evidence type="ECO:0000256" key="5">
    <source>
        <dbReference type="ARBA" id="ARBA00012448"/>
    </source>
</evidence>
<evidence type="ECO:0000313" key="23">
    <source>
        <dbReference type="Proteomes" id="UP001295462"/>
    </source>
</evidence>
<protein>
    <recommendedName>
        <fullName evidence="5">serine-type D-Ala-D-Ala carboxypeptidase</fullName>
        <ecNumber evidence="5">3.4.16.4</ecNumber>
    </recommendedName>
</protein>
<evidence type="ECO:0000256" key="12">
    <source>
        <dbReference type="ARBA" id="ARBA00022960"/>
    </source>
</evidence>
<dbReference type="InterPro" id="IPR012907">
    <property type="entry name" value="Peptidase_S11_C"/>
</dbReference>
<dbReference type="FunFam" id="3.40.710.10:FF:000001">
    <property type="entry name" value="D-alanyl-D-alanine serine-type carboxypeptidase"/>
    <property type="match status" value="1"/>
</dbReference>
<dbReference type="GO" id="GO:0009002">
    <property type="term" value="F:serine-type D-Ala-D-Ala carboxypeptidase activity"/>
    <property type="evidence" value="ECO:0007669"/>
    <property type="project" value="UniProtKB-EC"/>
</dbReference>
<evidence type="ECO:0000256" key="18">
    <source>
        <dbReference type="PIRSR" id="PIRSR618044-1"/>
    </source>
</evidence>
<keyword evidence="9" id="KW-0645">Protease</keyword>
<evidence type="ECO:0000256" key="1">
    <source>
        <dbReference type="ARBA" id="ARBA00003217"/>
    </source>
</evidence>
<evidence type="ECO:0000256" key="15">
    <source>
        <dbReference type="ARBA" id="ARBA00023316"/>
    </source>
</evidence>
<evidence type="ECO:0000256" key="6">
    <source>
        <dbReference type="ARBA" id="ARBA00022475"/>
    </source>
</evidence>
<evidence type="ECO:0000256" key="11">
    <source>
        <dbReference type="ARBA" id="ARBA00022801"/>
    </source>
</evidence>
<evidence type="ECO:0000256" key="16">
    <source>
        <dbReference type="ARBA" id="ARBA00034000"/>
    </source>
</evidence>
<dbReference type="EMBL" id="CAKMUD010000073">
    <property type="protein sequence ID" value="CAH1588150.1"/>
    <property type="molecule type" value="Genomic_DNA"/>
</dbReference>
<evidence type="ECO:0000256" key="10">
    <source>
        <dbReference type="ARBA" id="ARBA00022729"/>
    </source>
</evidence>
<comment type="function">
    <text evidence="1">Removes C-terminal D-alanyl residues from sugar-peptide cell wall precursors.</text>
</comment>
<organism evidence="22 23">
    <name type="scientific">Vibrio jasicida</name>
    <dbReference type="NCBI Taxonomy" id="766224"/>
    <lineage>
        <taxon>Bacteria</taxon>
        <taxon>Pseudomonadati</taxon>
        <taxon>Pseudomonadota</taxon>
        <taxon>Gammaproteobacteria</taxon>
        <taxon>Vibrionales</taxon>
        <taxon>Vibrionaceae</taxon>
        <taxon>Vibrio</taxon>
    </lineage>
</organism>
<dbReference type="InterPro" id="IPR012338">
    <property type="entry name" value="Beta-lactam/transpept-like"/>
</dbReference>
<dbReference type="SUPFAM" id="SSF56601">
    <property type="entry name" value="beta-lactamase/transpeptidase-like"/>
    <property type="match status" value="1"/>
</dbReference>
<dbReference type="GO" id="GO:0008360">
    <property type="term" value="P:regulation of cell shape"/>
    <property type="evidence" value="ECO:0007669"/>
    <property type="project" value="UniProtKB-KW"/>
</dbReference>
<feature type="active site" description="Acyl-ester intermediate" evidence="18">
    <location>
        <position position="112"/>
    </location>
</feature>
<dbReference type="GO" id="GO:0005886">
    <property type="term" value="C:plasma membrane"/>
    <property type="evidence" value="ECO:0007669"/>
    <property type="project" value="UniProtKB-SubCell"/>
</dbReference>
<keyword evidence="13" id="KW-0573">Peptidoglycan synthesis</keyword>
<proteinExistence type="inferred from homology"/>
<keyword evidence="8 22" id="KW-0121">Carboxypeptidase</keyword>
<keyword evidence="14" id="KW-0472">Membrane</keyword>
<evidence type="ECO:0000256" key="3">
    <source>
        <dbReference type="ARBA" id="ARBA00004752"/>
    </source>
</evidence>
<comment type="subcellular location">
    <subcellularLocation>
        <location evidence="2">Cell inner membrane</location>
        <topology evidence="2">Peripheral membrane protein</topology>
    </subcellularLocation>
</comment>
<dbReference type="PRINTS" id="PR00725">
    <property type="entry name" value="DADACBPTASE1"/>
</dbReference>
<comment type="similarity">
    <text evidence="4 20">Belongs to the peptidase S11 family.</text>
</comment>
<dbReference type="InterPro" id="IPR018044">
    <property type="entry name" value="Peptidase_S11"/>
</dbReference>
<feature type="domain" description="Peptidase S11 D-Ala-D-Ala carboxypeptidase A C-terminal" evidence="21">
    <location>
        <begin position="328"/>
        <end position="418"/>
    </location>
</feature>
<evidence type="ECO:0000256" key="20">
    <source>
        <dbReference type="RuleBase" id="RU004016"/>
    </source>
</evidence>
<sequence>MPVLCAIFYGHLILFDKHRVNVTNRNRAAVTEQRFNILHLVCKPQKAAMRKNTLINATLATALTAVSTFSFAAPTVVPNAPELSSRGYVLMDYHTGTVLVERDADKRLNPASLTKLMTAYVAGQEVKSGNISLDDDVVISRNAWAKNFPDSSKMFIEVGTSVSLSDLYRGLIVQSGNDASVAIAEHVAGSEAGFVGLMNSWANQLGLSNSAFTNPHGLDSDGLYSTPRDIATLGRAIIRDLPDIYPLYSETSFTYNGITQYNRNGLLRDRSMSVDGMKTGYTSGAGYSLATSATNGDMRLVAVVMGAKSPSVRESESKQLLSYGFRFFDTVVPTEAGKEVSTARVWMGNQDELKVGVDRDIYLTLPKGDVNKLQAEVEYNGDLIAPIQKDQVVGKVLYKVDGDVVKEAELVALEPVDEGSIFKRLMDWFKRLVASWF</sequence>
<dbReference type="GO" id="GO:0006508">
    <property type="term" value="P:proteolysis"/>
    <property type="evidence" value="ECO:0007669"/>
    <property type="project" value="UniProtKB-KW"/>
</dbReference>
<dbReference type="GO" id="GO:0009252">
    <property type="term" value="P:peptidoglycan biosynthetic process"/>
    <property type="evidence" value="ECO:0007669"/>
    <property type="project" value="UniProtKB-KW"/>
</dbReference>
<dbReference type="GO" id="GO:0071555">
    <property type="term" value="P:cell wall organization"/>
    <property type="evidence" value="ECO:0007669"/>
    <property type="project" value="UniProtKB-KW"/>
</dbReference>
<evidence type="ECO:0000259" key="21">
    <source>
        <dbReference type="SMART" id="SM00936"/>
    </source>
</evidence>
<comment type="pathway">
    <text evidence="3">Cell wall biogenesis; peptidoglycan biosynthesis.</text>
</comment>
<dbReference type="InterPro" id="IPR037167">
    <property type="entry name" value="Peptidase_S11_C_sf"/>
</dbReference>
<accession>A0AAU9QM86</accession>
<dbReference type="PANTHER" id="PTHR21581">
    <property type="entry name" value="D-ALANYL-D-ALANINE CARBOXYPEPTIDASE"/>
    <property type="match status" value="1"/>
</dbReference>
<dbReference type="Pfam" id="PF00768">
    <property type="entry name" value="Peptidase_S11"/>
    <property type="match status" value="1"/>
</dbReference>
<evidence type="ECO:0000256" key="19">
    <source>
        <dbReference type="PIRSR" id="PIRSR618044-2"/>
    </source>
</evidence>
<dbReference type="PANTHER" id="PTHR21581:SF6">
    <property type="entry name" value="TRAFFICKING PROTEIN PARTICLE COMPLEX SUBUNIT 12"/>
    <property type="match status" value="1"/>
</dbReference>
<keyword evidence="15" id="KW-0961">Cell wall biogenesis/degradation</keyword>
<feature type="active site" description="Proton acceptor" evidence="18">
    <location>
        <position position="115"/>
    </location>
</feature>
<dbReference type="InterPro" id="IPR015956">
    <property type="entry name" value="Peniciliin-bd_prot_C_sf"/>
</dbReference>
<keyword evidence="11 22" id="KW-0378">Hydrolase</keyword>
<reference evidence="22" key="1">
    <citation type="submission" date="2022-01" db="EMBL/GenBank/DDBJ databases">
        <authorList>
            <person name="Lagorce A."/>
        </authorList>
    </citation>
    <scope>NUCLEOTIDE SEQUENCE</scope>
    <source>
        <strain evidence="22">Th15_F1_A12</strain>
    </source>
</reference>
<dbReference type="Gene3D" id="3.40.710.10">
    <property type="entry name" value="DD-peptidase/beta-lactamase superfamily"/>
    <property type="match status" value="1"/>
</dbReference>
<evidence type="ECO:0000256" key="4">
    <source>
        <dbReference type="ARBA" id="ARBA00007164"/>
    </source>
</evidence>
<evidence type="ECO:0000313" key="22">
    <source>
        <dbReference type="EMBL" id="CAH1588150.1"/>
    </source>
</evidence>
<evidence type="ECO:0000256" key="9">
    <source>
        <dbReference type="ARBA" id="ARBA00022670"/>
    </source>
</evidence>
<dbReference type="SUPFAM" id="SSF69189">
    <property type="entry name" value="Penicillin-binding protein associated domain"/>
    <property type="match status" value="1"/>
</dbReference>
<dbReference type="Gene3D" id="2.60.410.10">
    <property type="entry name" value="D-Ala-D-Ala carboxypeptidase, C-terminal domain"/>
    <property type="match status" value="1"/>
</dbReference>
<evidence type="ECO:0000256" key="7">
    <source>
        <dbReference type="ARBA" id="ARBA00022519"/>
    </source>
</evidence>
<feature type="binding site" evidence="19">
    <location>
        <position position="278"/>
    </location>
    <ligand>
        <name>substrate</name>
    </ligand>
</feature>
<dbReference type="InterPro" id="IPR001967">
    <property type="entry name" value="Peptidase_S11_N"/>
</dbReference>